<dbReference type="RefSeq" id="WP_248670314.1">
    <property type="nucleotide sequence ID" value="NZ_JALPRX010000255.1"/>
</dbReference>
<gene>
    <name evidence="1" type="ORF">M0638_28385</name>
</gene>
<dbReference type="Proteomes" id="UP001139516">
    <property type="component" value="Unassembled WGS sequence"/>
</dbReference>
<accession>A0A9X1YD88</accession>
<evidence type="ECO:0000313" key="2">
    <source>
        <dbReference type="Proteomes" id="UP001139516"/>
    </source>
</evidence>
<evidence type="ECO:0008006" key="3">
    <source>
        <dbReference type="Google" id="ProtNLM"/>
    </source>
</evidence>
<protein>
    <recommendedName>
        <fullName evidence="3">Addiction module antidote protein</fullName>
    </recommendedName>
</protein>
<name>A0A9X1YD88_9PROT</name>
<proteinExistence type="predicted"/>
<reference evidence="1" key="1">
    <citation type="submission" date="2022-04" db="EMBL/GenBank/DDBJ databases">
        <title>Roseomonas acroporae sp. nov., isolated from coral Acropora digitifera.</title>
        <authorList>
            <person name="Sun H."/>
        </authorList>
    </citation>
    <scope>NUCLEOTIDE SEQUENCE</scope>
    <source>
        <strain evidence="1">NAR14</strain>
    </source>
</reference>
<dbReference type="AlphaFoldDB" id="A0A9X1YD88"/>
<keyword evidence="2" id="KW-1185">Reference proteome</keyword>
<organism evidence="1 2">
    <name type="scientific">Roseomonas acroporae</name>
    <dbReference type="NCBI Taxonomy" id="2937791"/>
    <lineage>
        <taxon>Bacteria</taxon>
        <taxon>Pseudomonadati</taxon>
        <taxon>Pseudomonadota</taxon>
        <taxon>Alphaproteobacteria</taxon>
        <taxon>Acetobacterales</taxon>
        <taxon>Roseomonadaceae</taxon>
        <taxon>Roseomonas</taxon>
    </lineage>
</organism>
<comment type="caution">
    <text evidence="1">The sequence shown here is derived from an EMBL/GenBank/DDBJ whole genome shotgun (WGS) entry which is preliminary data.</text>
</comment>
<sequence length="57" mass="5909">MATVTHPYNPAELLDTPEARAEYLSLIMADGDPAEISQALGVVARAHGMTAVAKTAA</sequence>
<evidence type="ECO:0000313" key="1">
    <source>
        <dbReference type="EMBL" id="MCK8788274.1"/>
    </source>
</evidence>
<dbReference type="Pfam" id="PF21716">
    <property type="entry name" value="dnstrm_HI1420"/>
    <property type="match status" value="1"/>
</dbReference>
<dbReference type="EMBL" id="JALPRX010000255">
    <property type="protein sequence ID" value="MCK8788274.1"/>
    <property type="molecule type" value="Genomic_DNA"/>
</dbReference>
<dbReference type="InterPro" id="IPR014057">
    <property type="entry name" value="HI1420"/>
</dbReference>